<name>A0A9P6C131_9AGAR</name>
<evidence type="ECO:0000256" key="1">
    <source>
        <dbReference type="ARBA" id="ARBA00022737"/>
    </source>
</evidence>
<dbReference type="InterPro" id="IPR027417">
    <property type="entry name" value="P-loop_NTPase"/>
</dbReference>
<evidence type="ECO:0000259" key="3">
    <source>
        <dbReference type="Pfam" id="PF24883"/>
    </source>
</evidence>
<dbReference type="PANTHER" id="PTHR10039">
    <property type="entry name" value="AMELOGENIN"/>
    <property type="match status" value="1"/>
</dbReference>
<dbReference type="Proteomes" id="UP000807342">
    <property type="component" value="Unassembled WGS sequence"/>
</dbReference>
<comment type="caution">
    <text evidence="4">The sequence shown here is derived from an EMBL/GenBank/DDBJ whole genome shotgun (WGS) entry which is preliminary data.</text>
</comment>
<keyword evidence="5" id="KW-1185">Reference proteome</keyword>
<keyword evidence="1" id="KW-0677">Repeat</keyword>
<dbReference type="Gene3D" id="3.40.50.300">
    <property type="entry name" value="P-loop containing nucleotide triphosphate hydrolases"/>
    <property type="match status" value="1"/>
</dbReference>
<dbReference type="SUPFAM" id="SSF52540">
    <property type="entry name" value="P-loop containing nucleoside triphosphate hydrolases"/>
    <property type="match status" value="1"/>
</dbReference>
<proteinExistence type="predicted"/>
<evidence type="ECO:0000313" key="4">
    <source>
        <dbReference type="EMBL" id="KAF9445225.1"/>
    </source>
</evidence>
<dbReference type="EMBL" id="MU151315">
    <property type="protein sequence ID" value="KAF9445225.1"/>
    <property type="molecule type" value="Genomic_DNA"/>
</dbReference>
<sequence length="350" mass="38395">MPDAFYDSSARDPPPSCHPGTRHDLIDTITSWGLGTSQHTEPMLWMYGPAGVGKSAIAQTCSEGLAERNKLGAALFFSRSVGLHKRDDPHRLFPSLAYQIATKSKPFGDILDSRIQDDPTLVTKSMREQFQELLVKPLSQLGPGAAGVVGGLVVIIDGLDECGKGPGMHCDIIELVATSVRNRTTPFRWVIFSRPETHIVGSFTTNDTHLLTYQLEIRVSRKIDNEITLYLTDGLRKVHQRNGLPDSWVSERDIGILVNLSGGLFIYASTVIRFIGSHESLGPVDQLRAVLALASDNKGAGSVHPLSELDLFYTLIMQCVPPGPKPVWKVLYLFTSRFLSAGTIATLERC</sequence>
<feature type="domain" description="Nephrocystin 3-like N-terminal" evidence="3">
    <location>
        <begin position="30"/>
        <end position="194"/>
    </location>
</feature>
<accession>A0A9P6C131</accession>
<reference evidence="4" key="1">
    <citation type="submission" date="2020-11" db="EMBL/GenBank/DDBJ databases">
        <authorList>
            <consortium name="DOE Joint Genome Institute"/>
            <person name="Ahrendt S."/>
            <person name="Riley R."/>
            <person name="Andreopoulos W."/>
            <person name="Labutti K."/>
            <person name="Pangilinan J."/>
            <person name="Ruiz-Duenas F.J."/>
            <person name="Barrasa J.M."/>
            <person name="Sanchez-Garcia M."/>
            <person name="Camarero S."/>
            <person name="Miyauchi S."/>
            <person name="Serrano A."/>
            <person name="Linde D."/>
            <person name="Babiker R."/>
            <person name="Drula E."/>
            <person name="Ayuso-Fernandez I."/>
            <person name="Pacheco R."/>
            <person name="Padilla G."/>
            <person name="Ferreira P."/>
            <person name="Barriuso J."/>
            <person name="Kellner H."/>
            <person name="Castanera R."/>
            <person name="Alfaro M."/>
            <person name="Ramirez L."/>
            <person name="Pisabarro A.G."/>
            <person name="Kuo A."/>
            <person name="Tritt A."/>
            <person name="Lipzen A."/>
            <person name="He G."/>
            <person name="Yan M."/>
            <person name="Ng V."/>
            <person name="Cullen D."/>
            <person name="Martin F."/>
            <person name="Rosso M.-N."/>
            <person name="Henrissat B."/>
            <person name="Hibbett D."/>
            <person name="Martinez A.T."/>
            <person name="Grigoriev I.V."/>
        </authorList>
    </citation>
    <scope>NUCLEOTIDE SEQUENCE</scope>
    <source>
        <strain evidence="4">MF-IS2</strain>
    </source>
</reference>
<dbReference type="InterPro" id="IPR056884">
    <property type="entry name" value="NPHP3-like_N"/>
</dbReference>
<evidence type="ECO:0000256" key="2">
    <source>
        <dbReference type="SAM" id="MobiDB-lite"/>
    </source>
</evidence>
<organism evidence="4 5">
    <name type="scientific">Macrolepiota fuliginosa MF-IS2</name>
    <dbReference type="NCBI Taxonomy" id="1400762"/>
    <lineage>
        <taxon>Eukaryota</taxon>
        <taxon>Fungi</taxon>
        <taxon>Dikarya</taxon>
        <taxon>Basidiomycota</taxon>
        <taxon>Agaricomycotina</taxon>
        <taxon>Agaricomycetes</taxon>
        <taxon>Agaricomycetidae</taxon>
        <taxon>Agaricales</taxon>
        <taxon>Agaricineae</taxon>
        <taxon>Agaricaceae</taxon>
        <taxon>Macrolepiota</taxon>
    </lineage>
</organism>
<feature type="region of interest" description="Disordered" evidence="2">
    <location>
        <begin position="1"/>
        <end position="21"/>
    </location>
</feature>
<gene>
    <name evidence="4" type="ORF">P691DRAFT_795735</name>
</gene>
<evidence type="ECO:0000313" key="5">
    <source>
        <dbReference type="Proteomes" id="UP000807342"/>
    </source>
</evidence>
<dbReference type="PANTHER" id="PTHR10039:SF14">
    <property type="entry name" value="NACHT DOMAIN-CONTAINING PROTEIN"/>
    <property type="match status" value="1"/>
</dbReference>
<protein>
    <recommendedName>
        <fullName evidence="3">Nephrocystin 3-like N-terminal domain-containing protein</fullName>
    </recommendedName>
</protein>
<dbReference type="AlphaFoldDB" id="A0A9P6C131"/>
<dbReference type="OrthoDB" id="5967843at2759"/>
<dbReference type="Pfam" id="PF24883">
    <property type="entry name" value="NPHP3_N"/>
    <property type="match status" value="1"/>
</dbReference>